<dbReference type="GO" id="GO:0031218">
    <property type="term" value="F:arabinogalactan endo-1,4-beta-galactosidase activity"/>
    <property type="evidence" value="ECO:0007669"/>
    <property type="project" value="UniProtKB-EC"/>
</dbReference>
<sequence>MTTHGTKFPMNEEPEIGSPPLGRRSVLLGAAAGVGALALGAGAATRAMAAVFPAQPAAAAFFKGADISWAPQMEAHGYTWKNSSGQSQDLLTILKGYGINAIRLRTFVTPSGSATDGHCTITEVAALAKRVKAAGMSIMLDYMFGDTWNSVGVQNPPAAWKNLSYSPMLSAMNSYVGQTMNVMKSNDVLPTWVQIGNEINSGICHPVGSVSNGAQMTGLLNAAYNQVKQVSPGTTVCIHLAQPQKWDPMQTFFSRYAGNGGKWDMSVFSSYGSADLASGIVANMKKISDQYGKPFLQSEFGGPVSKASSTKASLVAYLNALKSTGGQGLFYWEPEGYSPFTGYANVAWDAATRKPTAIMDGFR</sequence>
<dbReference type="PATRIC" id="fig|749927.5.peg.3801"/>
<dbReference type="Proteomes" id="UP000000328">
    <property type="component" value="Chromosome"/>
</dbReference>
<evidence type="ECO:0000256" key="1">
    <source>
        <dbReference type="ARBA" id="ARBA00001695"/>
    </source>
</evidence>
<dbReference type="eggNOG" id="COG3867">
    <property type="taxonomic scope" value="Bacteria"/>
</dbReference>
<proteinExistence type="inferred from homology"/>
<dbReference type="PANTHER" id="PTHR34983">
    <property type="entry name" value="ARABINOGALACTAN ENDO-BETA-1,4-GALACTANASE A"/>
    <property type="match status" value="1"/>
</dbReference>
<dbReference type="KEGG" id="amd:AMED_3676"/>
<dbReference type="AlphaFoldDB" id="A0A0H3D7F6"/>
<dbReference type="InterPro" id="IPR017853">
    <property type="entry name" value="GH"/>
</dbReference>
<evidence type="ECO:0000313" key="8">
    <source>
        <dbReference type="Proteomes" id="UP000000328"/>
    </source>
</evidence>
<dbReference type="Pfam" id="PF07745">
    <property type="entry name" value="Glyco_hydro_53"/>
    <property type="match status" value="1"/>
</dbReference>
<evidence type="ECO:0000256" key="5">
    <source>
        <dbReference type="ARBA" id="ARBA00023295"/>
    </source>
</evidence>
<dbReference type="GO" id="GO:0015926">
    <property type="term" value="F:glucosidase activity"/>
    <property type="evidence" value="ECO:0007669"/>
    <property type="project" value="InterPro"/>
</dbReference>
<accession>A0A0H3D7F6</accession>
<evidence type="ECO:0000256" key="2">
    <source>
        <dbReference type="ARBA" id="ARBA00010687"/>
    </source>
</evidence>
<evidence type="ECO:0000313" key="7">
    <source>
        <dbReference type="EMBL" id="ADJ45459.1"/>
    </source>
</evidence>
<evidence type="ECO:0000256" key="4">
    <source>
        <dbReference type="ARBA" id="ARBA00022801"/>
    </source>
</evidence>
<dbReference type="GO" id="GO:0045490">
    <property type="term" value="P:pectin catabolic process"/>
    <property type="evidence" value="ECO:0007669"/>
    <property type="project" value="TreeGrafter"/>
</dbReference>
<comment type="catalytic activity">
    <reaction evidence="1 6">
        <text>The enzyme specifically hydrolyzes (1-&gt;4)-beta-D-galactosidic linkages in type I arabinogalactans.</text>
        <dbReference type="EC" id="3.2.1.89"/>
    </reaction>
</comment>
<organism evidence="7 8">
    <name type="scientific">Amycolatopsis mediterranei (strain U-32)</name>
    <dbReference type="NCBI Taxonomy" id="749927"/>
    <lineage>
        <taxon>Bacteria</taxon>
        <taxon>Bacillati</taxon>
        <taxon>Actinomycetota</taxon>
        <taxon>Actinomycetes</taxon>
        <taxon>Pseudonocardiales</taxon>
        <taxon>Pseudonocardiaceae</taxon>
        <taxon>Amycolatopsis</taxon>
    </lineage>
</organism>
<name>A0A0H3D7F6_AMYMU</name>
<gene>
    <name evidence="7" type="ordered locus">AMED_3676</name>
</gene>
<dbReference type="HOGENOM" id="CLU_011259_2_3_11"/>
<dbReference type="SUPFAM" id="SSF51445">
    <property type="entry name" value="(Trans)glycosidases"/>
    <property type="match status" value="1"/>
</dbReference>
<dbReference type="OrthoDB" id="3981930at2"/>
<keyword evidence="4 6" id="KW-0378">Hydrolase</keyword>
<dbReference type="PANTHER" id="PTHR34983:SF1">
    <property type="entry name" value="ARABINOGALACTAN ENDO-BETA-1,4-GALACTANASE A"/>
    <property type="match status" value="1"/>
</dbReference>
<dbReference type="InterPro" id="IPR006311">
    <property type="entry name" value="TAT_signal"/>
</dbReference>
<dbReference type="GeneID" id="92871427"/>
<evidence type="ECO:0000256" key="6">
    <source>
        <dbReference type="RuleBase" id="RU361192"/>
    </source>
</evidence>
<dbReference type="Gene3D" id="3.20.20.80">
    <property type="entry name" value="Glycosidases"/>
    <property type="match status" value="1"/>
</dbReference>
<dbReference type="RefSeq" id="WP_013225531.1">
    <property type="nucleotide sequence ID" value="NC_014318.1"/>
</dbReference>
<evidence type="ECO:0000256" key="3">
    <source>
        <dbReference type="ARBA" id="ARBA00012556"/>
    </source>
</evidence>
<protein>
    <recommendedName>
        <fullName evidence="3 6">Arabinogalactan endo-beta-1,4-galactanase</fullName>
        <ecNumber evidence="3 6">3.2.1.89</ecNumber>
    </recommendedName>
</protein>
<reference evidence="7 8" key="1">
    <citation type="journal article" date="2010" name="Cell Res.">
        <title>Complete genome sequence of the rifamycin SV-producing Amycolatopsis mediterranei U32 revealed its genetic characteristics in phylogeny and metabolism.</title>
        <authorList>
            <person name="Zhao W."/>
            <person name="Zhong Y."/>
            <person name="Yuan H."/>
            <person name="Wang J."/>
            <person name="Zheng H."/>
            <person name="Wang Y."/>
            <person name="Cen X."/>
            <person name="Xu F."/>
            <person name="Bai J."/>
            <person name="Han X."/>
            <person name="Lu G."/>
            <person name="Zhu Y."/>
            <person name="Shao Z."/>
            <person name="Yan H."/>
            <person name="Li C."/>
            <person name="Peng N."/>
            <person name="Zhang Z."/>
            <person name="Zhang Y."/>
            <person name="Lin W."/>
            <person name="Fan Y."/>
            <person name="Qin Z."/>
            <person name="Hu Y."/>
            <person name="Zhu B."/>
            <person name="Wang S."/>
            <person name="Ding X."/>
            <person name="Zhao G.P."/>
        </authorList>
    </citation>
    <scope>NUCLEOTIDE SEQUENCE [LARGE SCALE GENOMIC DNA]</scope>
    <source>
        <strain evidence="8">U-32</strain>
    </source>
</reference>
<dbReference type="EC" id="3.2.1.89" evidence="3 6"/>
<dbReference type="EMBL" id="CP002000">
    <property type="protein sequence ID" value="ADJ45459.1"/>
    <property type="molecule type" value="Genomic_DNA"/>
</dbReference>
<keyword evidence="5 6" id="KW-0326">Glycosidase</keyword>
<comment type="similarity">
    <text evidence="2 6">Belongs to the glycosyl hydrolase 53 family.</text>
</comment>
<dbReference type="PROSITE" id="PS51318">
    <property type="entry name" value="TAT"/>
    <property type="match status" value="1"/>
</dbReference>
<dbReference type="InterPro" id="IPR011683">
    <property type="entry name" value="Glyco_hydro_53"/>
</dbReference>